<evidence type="ECO:0000313" key="2">
    <source>
        <dbReference type="Proteomes" id="UP000076167"/>
    </source>
</evidence>
<dbReference type="EMBL" id="LPXL01000003">
    <property type="protein sequence ID" value="KZD06856.1"/>
    <property type="molecule type" value="Genomic_DNA"/>
</dbReference>
<gene>
    <name evidence="1" type="ORF">AUP40_08465</name>
</gene>
<sequence>MVESHEDFLLPEPFDAGKRISGASGSLRMPPPFLIINYILVMGGTGQVYMRESRAYGAGVTIFGRARRGRSEGWGCADGWDIRGRAGGEKQGGGAMPGLGVSGFRAGSRLCEIAVFCRCKRFKCS</sequence>
<keyword evidence="2" id="KW-1185">Reference proteome</keyword>
<proteinExistence type="predicted"/>
<name>A0ABR5Y6D0_9PROT</name>
<protein>
    <submittedName>
        <fullName evidence="1">Uncharacterized protein</fullName>
    </submittedName>
</protein>
<dbReference type="Proteomes" id="UP000076167">
    <property type="component" value="Unassembled WGS sequence"/>
</dbReference>
<evidence type="ECO:0000313" key="1">
    <source>
        <dbReference type="EMBL" id="KZD06856.1"/>
    </source>
</evidence>
<comment type="caution">
    <text evidence="1">The sequence shown here is derived from an EMBL/GenBank/DDBJ whole genome shotgun (WGS) entry which is preliminary data.</text>
</comment>
<accession>A0ABR5Y6D0</accession>
<reference evidence="1 2" key="1">
    <citation type="submission" date="2015-12" db="EMBL/GenBank/DDBJ databases">
        <title>Genome sequence of Thalassospira xiamenensis MCCC 1A03005.</title>
        <authorList>
            <person name="Lu L."/>
            <person name="Lai Q."/>
            <person name="Shao Z."/>
            <person name="Qian P."/>
        </authorList>
    </citation>
    <scope>NUCLEOTIDE SEQUENCE [LARGE SCALE GENOMIC DNA]</scope>
    <source>
        <strain evidence="1 2">MCCC 1A03005</strain>
    </source>
</reference>
<organism evidence="1 2">
    <name type="scientific">Thalassospira xiamenensis</name>
    <dbReference type="NCBI Taxonomy" id="220697"/>
    <lineage>
        <taxon>Bacteria</taxon>
        <taxon>Pseudomonadati</taxon>
        <taxon>Pseudomonadota</taxon>
        <taxon>Alphaproteobacteria</taxon>
        <taxon>Rhodospirillales</taxon>
        <taxon>Thalassospiraceae</taxon>
        <taxon>Thalassospira</taxon>
    </lineage>
</organism>